<organism evidence="1">
    <name type="scientific">Tuwongella immobilis</name>
    <dbReference type="NCBI Taxonomy" id="692036"/>
    <lineage>
        <taxon>Bacteria</taxon>
        <taxon>Pseudomonadati</taxon>
        <taxon>Planctomycetota</taxon>
        <taxon>Planctomycetia</taxon>
        <taxon>Gemmatales</taxon>
        <taxon>Gemmataceae</taxon>
        <taxon>Tuwongella</taxon>
    </lineage>
</organism>
<proteinExistence type="predicted"/>
<dbReference type="EMBL" id="LR593887">
    <property type="protein sequence ID" value="VTS00648.1"/>
    <property type="molecule type" value="Genomic_DNA"/>
</dbReference>
<dbReference type="Proteomes" id="UP000464378">
    <property type="component" value="Chromosome"/>
</dbReference>
<dbReference type="RefSeq" id="WP_162657386.1">
    <property type="nucleotide sequence ID" value="NZ_LR593887.1"/>
</dbReference>
<dbReference type="EMBL" id="LR586016">
    <property type="protein sequence ID" value="VIP02187.1"/>
    <property type="molecule type" value="Genomic_DNA"/>
</dbReference>
<evidence type="ECO:0000313" key="2">
    <source>
        <dbReference type="Proteomes" id="UP000464378"/>
    </source>
</evidence>
<dbReference type="InParanoid" id="A0A6C2YLE2"/>
<evidence type="ECO:0000313" key="1">
    <source>
        <dbReference type="EMBL" id="VIP02187.1"/>
    </source>
</evidence>
<protein>
    <submittedName>
        <fullName evidence="1">Uncharacterized protein</fullName>
    </submittedName>
</protein>
<name>A0A6C2YLE2_9BACT</name>
<keyword evidence="2" id="KW-1185">Reference proteome</keyword>
<sequence length="134" mass="15268">MEILLAEQTDNFLDQFYNCDDGLLREVTLKFTGSSNPPLAIVEISTRSKQVKGQAEWVNLRLQIESLAEFQLTKGVREDCVVLSNGIRILHAKGIVQLDLSSDGRERATVEEYRASPFYFGGIALMWELRPYRE</sequence>
<accession>A0A6C2YLE2</accession>
<gene>
    <name evidence="1" type="ORF">GMBLW1_17730</name>
</gene>
<dbReference type="AlphaFoldDB" id="A0A6C2YLE2"/>
<dbReference type="KEGG" id="tim:GMBLW1_17730"/>
<reference evidence="1" key="1">
    <citation type="submission" date="2019-04" db="EMBL/GenBank/DDBJ databases">
        <authorList>
            <consortium name="Science for Life Laboratories"/>
        </authorList>
    </citation>
    <scope>NUCLEOTIDE SEQUENCE</scope>
    <source>
        <strain evidence="1">MBLW1</strain>
    </source>
</reference>